<proteinExistence type="predicted"/>
<dbReference type="AlphaFoldDB" id="A0A8H4P6C3"/>
<feature type="compositionally biased region" description="Basic and acidic residues" evidence="1">
    <location>
        <begin position="98"/>
        <end position="150"/>
    </location>
</feature>
<feature type="region of interest" description="Disordered" evidence="1">
    <location>
        <begin position="1"/>
        <end position="150"/>
    </location>
</feature>
<keyword evidence="3" id="KW-1185">Reference proteome</keyword>
<evidence type="ECO:0000313" key="2">
    <source>
        <dbReference type="EMBL" id="KAF4458988.1"/>
    </source>
</evidence>
<gene>
    <name evidence="2" type="ORF">FALBO_14260</name>
</gene>
<reference evidence="2 3" key="1">
    <citation type="submission" date="2020-01" db="EMBL/GenBank/DDBJ databases">
        <title>Identification and distribution of gene clusters putatively required for synthesis of sphingolipid metabolism inhibitors in phylogenetically diverse species of the filamentous fungus Fusarium.</title>
        <authorList>
            <person name="Kim H.-S."/>
            <person name="Busman M."/>
            <person name="Brown D.W."/>
            <person name="Divon H."/>
            <person name="Uhlig S."/>
            <person name="Proctor R.H."/>
        </authorList>
    </citation>
    <scope>NUCLEOTIDE SEQUENCE [LARGE SCALE GENOMIC DNA]</scope>
    <source>
        <strain evidence="2 3">NRRL 20459</strain>
    </source>
</reference>
<protein>
    <submittedName>
        <fullName evidence="2">Uncharacterized protein</fullName>
    </submittedName>
</protein>
<organism evidence="2 3">
    <name type="scientific">Fusarium albosuccineum</name>
    <dbReference type="NCBI Taxonomy" id="1237068"/>
    <lineage>
        <taxon>Eukaryota</taxon>
        <taxon>Fungi</taxon>
        <taxon>Dikarya</taxon>
        <taxon>Ascomycota</taxon>
        <taxon>Pezizomycotina</taxon>
        <taxon>Sordariomycetes</taxon>
        <taxon>Hypocreomycetidae</taxon>
        <taxon>Hypocreales</taxon>
        <taxon>Nectriaceae</taxon>
        <taxon>Fusarium</taxon>
        <taxon>Fusarium decemcellulare species complex</taxon>
    </lineage>
</organism>
<name>A0A8H4P6C3_9HYPO</name>
<evidence type="ECO:0000256" key="1">
    <source>
        <dbReference type="SAM" id="MobiDB-lite"/>
    </source>
</evidence>
<dbReference type="EMBL" id="JAADYS010002288">
    <property type="protein sequence ID" value="KAF4458988.1"/>
    <property type="molecule type" value="Genomic_DNA"/>
</dbReference>
<feature type="compositionally biased region" description="Basic and acidic residues" evidence="1">
    <location>
        <begin position="47"/>
        <end position="56"/>
    </location>
</feature>
<evidence type="ECO:0000313" key="3">
    <source>
        <dbReference type="Proteomes" id="UP000554235"/>
    </source>
</evidence>
<dbReference type="Proteomes" id="UP000554235">
    <property type="component" value="Unassembled WGS sequence"/>
</dbReference>
<feature type="compositionally biased region" description="Polar residues" evidence="1">
    <location>
        <begin position="1"/>
        <end position="39"/>
    </location>
</feature>
<accession>A0A8H4P6C3</accession>
<sequence length="179" mass="20340">MNHPNASQAYRQTNEQPFSTWQWQSTTPDTASRATTSVASGMAARRSNADSRKGDDGTSQPSFMCGWQCRSGKKRREEMGQIGPPGENKRVSGLGWPRLREKETKPSRRSKDWERGPRRAAEDRAARAEEEATRVSEMATREEQEKNEALQRARAQEISKLGAEEQIRVVERNQTWAFS</sequence>
<comment type="caution">
    <text evidence="2">The sequence shown here is derived from an EMBL/GenBank/DDBJ whole genome shotgun (WGS) entry which is preliminary data.</text>
</comment>